<evidence type="ECO:0000313" key="4">
    <source>
        <dbReference type="Proteomes" id="UP001278766"/>
    </source>
</evidence>
<feature type="signal peptide" evidence="2">
    <location>
        <begin position="1"/>
        <end position="26"/>
    </location>
</feature>
<evidence type="ECO:0000313" key="3">
    <source>
        <dbReference type="EMBL" id="KAK3292386.1"/>
    </source>
</evidence>
<accession>A0AAE0HB82</accession>
<dbReference type="GeneID" id="87836624"/>
<evidence type="ECO:0000256" key="1">
    <source>
        <dbReference type="SAM" id="MobiDB-lite"/>
    </source>
</evidence>
<feature type="compositionally biased region" description="Acidic residues" evidence="1">
    <location>
        <begin position="117"/>
        <end position="130"/>
    </location>
</feature>
<reference evidence="3" key="2">
    <citation type="submission" date="2023-06" db="EMBL/GenBank/DDBJ databases">
        <authorList>
            <consortium name="Lawrence Berkeley National Laboratory"/>
            <person name="Haridas S."/>
            <person name="Hensen N."/>
            <person name="Bonometti L."/>
            <person name="Westerberg I."/>
            <person name="Brannstrom I.O."/>
            <person name="Guillou S."/>
            <person name="Cros-Aarteil S."/>
            <person name="Calhoun S."/>
            <person name="Kuo A."/>
            <person name="Mondo S."/>
            <person name="Pangilinan J."/>
            <person name="Riley R."/>
            <person name="Labutti K."/>
            <person name="Andreopoulos B."/>
            <person name="Lipzen A."/>
            <person name="Chen C."/>
            <person name="Yanf M."/>
            <person name="Daum C."/>
            <person name="Ng V."/>
            <person name="Clum A."/>
            <person name="Steindorff A."/>
            <person name="Ohm R."/>
            <person name="Martin F."/>
            <person name="Silar P."/>
            <person name="Natvig D."/>
            <person name="Lalanne C."/>
            <person name="Gautier V."/>
            <person name="Ament-Velasquez S.L."/>
            <person name="Kruys A."/>
            <person name="Hutchinson M.I."/>
            <person name="Powell A.J."/>
            <person name="Barry K."/>
            <person name="Miller A.N."/>
            <person name="Grigoriev I.V."/>
            <person name="Debuchy R."/>
            <person name="Gladieux P."/>
            <person name="Thoren M.H."/>
            <person name="Johannesson H."/>
        </authorList>
    </citation>
    <scope>NUCLEOTIDE SEQUENCE</scope>
    <source>
        <strain evidence="3">CBS 168.71</strain>
    </source>
</reference>
<comment type="caution">
    <text evidence="3">The sequence shown here is derived from an EMBL/GenBank/DDBJ whole genome shotgun (WGS) entry which is preliminary data.</text>
</comment>
<feature type="region of interest" description="Disordered" evidence="1">
    <location>
        <begin position="95"/>
        <end position="213"/>
    </location>
</feature>
<keyword evidence="4" id="KW-1185">Reference proteome</keyword>
<gene>
    <name evidence="3" type="ORF">B0H64DRAFT_227721</name>
</gene>
<name>A0AAE0HB82_9PEZI</name>
<protein>
    <submittedName>
        <fullName evidence="3">Uncharacterized protein</fullName>
    </submittedName>
</protein>
<sequence length="277" mass="26805">MPRPTTLFTAALGPLLVLLAAGPAAARTDYEGCVSTELPAAHSTVWYVPGTGELCEPVDCGGGRAPPKTVPGCPAYKGTETVEPKFWSGFEEAVATPAPVPTGSGGGDGNGNGGDKGEDEGEGEGGEDDNGGQGVGVGVGVTPGGEAKGTITVTLGGGGAAASRTGTKTRSGDVEETGAAGKGVDDDEDEEDGDDAEASPSPSSGGEGGKKPKATLTKVMTAVETVDGVVRPVPTNHPEGDTAHVTVSTAGAVPTGVVGKGVFGVVAGVAVAGLVLA</sequence>
<evidence type="ECO:0000256" key="2">
    <source>
        <dbReference type="SAM" id="SignalP"/>
    </source>
</evidence>
<feature type="compositionally biased region" description="Gly residues" evidence="1">
    <location>
        <begin position="131"/>
        <end position="147"/>
    </location>
</feature>
<dbReference type="RefSeq" id="XP_062655900.1">
    <property type="nucleotide sequence ID" value="XM_062799676.1"/>
</dbReference>
<reference evidence="3" key="1">
    <citation type="journal article" date="2023" name="Mol. Phylogenet. Evol.">
        <title>Genome-scale phylogeny and comparative genomics of the fungal order Sordariales.</title>
        <authorList>
            <person name="Hensen N."/>
            <person name="Bonometti L."/>
            <person name="Westerberg I."/>
            <person name="Brannstrom I.O."/>
            <person name="Guillou S."/>
            <person name="Cros-Aarteil S."/>
            <person name="Calhoun S."/>
            <person name="Haridas S."/>
            <person name="Kuo A."/>
            <person name="Mondo S."/>
            <person name="Pangilinan J."/>
            <person name="Riley R."/>
            <person name="LaButti K."/>
            <person name="Andreopoulos B."/>
            <person name="Lipzen A."/>
            <person name="Chen C."/>
            <person name="Yan M."/>
            <person name="Daum C."/>
            <person name="Ng V."/>
            <person name="Clum A."/>
            <person name="Steindorff A."/>
            <person name="Ohm R.A."/>
            <person name="Martin F."/>
            <person name="Silar P."/>
            <person name="Natvig D.O."/>
            <person name="Lalanne C."/>
            <person name="Gautier V."/>
            <person name="Ament-Velasquez S.L."/>
            <person name="Kruys A."/>
            <person name="Hutchinson M.I."/>
            <person name="Powell A.J."/>
            <person name="Barry K."/>
            <person name="Miller A.N."/>
            <person name="Grigoriev I.V."/>
            <person name="Debuchy R."/>
            <person name="Gladieux P."/>
            <person name="Hiltunen Thoren M."/>
            <person name="Johannesson H."/>
        </authorList>
    </citation>
    <scope>NUCLEOTIDE SEQUENCE</scope>
    <source>
        <strain evidence="3">CBS 168.71</strain>
    </source>
</reference>
<keyword evidence="2" id="KW-0732">Signal</keyword>
<proteinExistence type="predicted"/>
<dbReference type="EMBL" id="JAUEPN010000007">
    <property type="protein sequence ID" value="KAK3292386.1"/>
    <property type="molecule type" value="Genomic_DNA"/>
</dbReference>
<feature type="compositionally biased region" description="Gly residues" evidence="1">
    <location>
        <begin position="103"/>
        <end position="114"/>
    </location>
</feature>
<dbReference type="Proteomes" id="UP001278766">
    <property type="component" value="Unassembled WGS sequence"/>
</dbReference>
<feature type="compositionally biased region" description="Acidic residues" evidence="1">
    <location>
        <begin position="185"/>
        <end position="197"/>
    </location>
</feature>
<feature type="chain" id="PRO_5042123763" evidence="2">
    <location>
        <begin position="27"/>
        <end position="277"/>
    </location>
</feature>
<organism evidence="3 4">
    <name type="scientific">Chaetomium fimeti</name>
    <dbReference type="NCBI Taxonomy" id="1854472"/>
    <lineage>
        <taxon>Eukaryota</taxon>
        <taxon>Fungi</taxon>
        <taxon>Dikarya</taxon>
        <taxon>Ascomycota</taxon>
        <taxon>Pezizomycotina</taxon>
        <taxon>Sordariomycetes</taxon>
        <taxon>Sordariomycetidae</taxon>
        <taxon>Sordariales</taxon>
        <taxon>Chaetomiaceae</taxon>
        <taxon>Chaetomium</taxon>
    </lineage>
</organism>
<dbReference type="AlphaFoldDB" id="A0AAE0HB82"/>